<dbReference type="InterPro" id="IPR051167">
    <property type="entry name" value="Prolyl_oligopep/macrocyclase"/>
</dbReference>
<dbReference type="InterPro" id="IPR002470">
    <property type="entry name" value="Peptidase_S9A"/>
</dbReference>
<comment type="caution">
    <text evidence="5">The sequence shown here is derived from an EMBL/GenBank/DDBJ whole genome shotgun (WGS) entry which is preliminary data.</text>
</comment>
<evidence type="ECO:0000259" key="4">
    <source>
        <dbReference type="Pfam" id="PF00326"/>
    </source>
</evidence>
<gene>
    <name evidence="5" type="ORF">G3M58_72890</name>
</gene>
<dbReference type="PRINTS" id="PR00862">
    <property type="entry name" value="PROLIGOPTASE"/>
</dbReference>
<dbReference type="GO" id="GO:0004252">
    <property type="term" value="F:serine-type endopeptidase activity"/>
    <property type="evidence" value="ECO:0007669"/>
    <property type="project" value="UniProtKB-EC"/>
</dbReference>
<protein>
    <recommendedName>
        <fullName evidence="2">prolyl oligopeptidase</fullName>
        <ecNumber evidence="2">3.4.21.26</ecNumber>
    </recommendedName>
</protein>
<dbReference type="Gene3D" id="2.130.10.120">
    <property type="entry name" value="Prolyl oligopeptidase, N-terminal domain"/>
    <property type="match status" value="1"/>
</dbReference>
<dbReference type="PANTHER" id="PTHR42881:SF2">
    <property type="entry name" value="PROLYL ENDOPEPTIDASE"/>
    <property type="match status" value="1"/>
</dbReference>
<sequence length="206" mass="21665">RQVASVPLPGSGTVGGFAAGPAGSHEAWFTYTDFVTPTRILRFDGRTCRATRWEHGARHAPEAEGAVTRQVAFPSRDGTTVRMFVISPTGRPDVPRPALLTGYGGFGQIMSPRYRPQVLAWVRAGGVFAWAGLRGGGEEGEEWHLAGSGANKQNTFDDFAAASDHLLAAGWAAPGRVAVMGSSNGGLLVGAALTQEPEKYAAAVCR</sequence>
<dbReference type="PANTHER" id="PTHR42881">
    <property type="entry name" value="PROLYL ENDOPEPTIDASE"/>
    <property type="match status" value="1"/>
</dbReference>
<dbReference type="GO" id="GO:0005829">
    <property type="term" value="C:cytosol"/>
    <property type="evidence" value="ECO:0007669"/>
    <property type="project" value="TreeGrafter"/>
</dbReference>
<dbReference type="EC" id="3.4.21.26" evidence="2"/>
<feature type="domain" description="Peptidase S9 prolyl oligopeptidase catalytic" evidence="4">
    <location>
        <begin position="118"/>
        <end position="205"/>
    </location>
</feature>
<evidence type="ECO:0000313" key="5">
    <source>
        <dbReference type="EMBL" id="NEE19054.1"/>
    </source>
</evidence>
<dbReference type="Gene3D" id="3.40.50.1820">
    <property type="entry name" value="alpha/beta hydrolase"/>
    <property type="match status" value="1"/>
</dbReference>
<evidence type="ECO:0000256" key="1">
    <source>
        <dbReference type="ARBA" id="ARBA00001070"/>
    </source>
</evidence>
<accession>A0A6G3XN15</accession>
<dbReference type="SUPFAM" id="SSF53474">
    <property type="entry name" value="alpha/beta-Hydrolases"/>
    <property type="match status" value="1"/>
</dbReference>
<dbReference type="Pfam" id="PF00326">
    <property type="entry name" value="Peptidase_S9"/>
    <property type="match status" value="1"/>
</dbReference>
<feature type="non-terminal residue" evidence="5">
    <location>
        <position position="1"/>
    </location>
</feature>
<reference evidence="5" key="1">
    <citation type="submission" date="2020-01" db="EMBL/GenBank/DDBJ databases">
        <title>Insect and environment-associated Actinomycetes.</title>
        <authorList>
            <person name="Currrie C."/>
            <person name="Chevrette M."/>
            <person name="Carlson C."/>
            <person name="Stubbendieck R."/>
            <person name="Wendt-Pienkowski E."/>
        </authorList>
    </citation>
    <scope>NUCLEOTIDE SEQUENCE</scope>
    <source>
        <strain evidence="5">SID7499</strain>
    </source>
</reference>
<evidence type="ECO:0000256" key="3">
    <source>
        <dbReference type="ARBA" id="ARBA00022801"/>
    </source>
</evidence>
<dbReference type="InterPro" id="IPR029058">
    <property type="entry name" value="AB_hydrolase_fold"/>
</dbReference>
<dbReference type="InterPro" id="IPR002471">
    <property type="entry name" value="Pept_S9_AS"/>
</dbReference>
<dbReference type="GO" id="GO:0006508">
    <property type="term" value="P:proteolysis"/>
    <property type="evidence" value="ECO:0007669"/>
    <property type="project" value="InterPro"/>
</dbReference>
<dbReference type="EMBL" id="JAAGMN010007648">
    <property type="protein sequence ID" value="NEE19054.1"/>
    <property type="molecule type" value="Genomic_DNA"/>
</dbReference>
<evidence type="ECO:0000256" key="2">
    <source>
        <dbReference type="ARBA" id="ARBA00011897"/>
    </source>
</evidence>
<comment type="catalytic activity">
    <reaction evidence="1">
        <text>Hydrolysis of Pro-|-Xaa &gt;&gt; Ala-|-Xaa in oligopeptides.</text>
        <dbReference type="EC" id="3.4.21.26"/>
    </reaction>
</comment>
<feature type="non-terminal residue" evidence="5">
    <location>
        <position position="206"/>
    </location>
</feature>
<organism evidence="5">
    <name type="scientific">Streptomyces sp. SID7499</name>
    <dbReference type="NCBI Taxonomy" id="2706086"/>
    <lineage>
        <taxon>Bacteria</taxon>
        <taxon>Bacillati</taxon>
        <taxon>Actinomycetota</taxon>
        <taxon>Actinomycetes</taxon>
        <taxon>Kitasatosporales</taxon>
        <taxon>Streptomycetaceae</taxon>
        <taxon>Streptomyces</taxon>
    </lineage>
</organism>
<dbReference type="AlphaFoldDB" id="A0A6G3XN15"/>
<dbReference type="InterPro" id="IPR001375">
    <property type="entry name" value="Peptidase_S9_cat"/>
</dbReference>
<keyword evidence="3" id="KW-0378">Hydrolase</keyword>
<dbReference type="GO" id="GO:0070012">
    <property type="term" value="F:oligopeptidase activity"/>
    <property type="evidence" value="ECO:0007669"/>
    <property type="project" value="TreeGrafter"/>
</dbReference>
<proteinExistence type="predicted"/>
<name>A0A6G3XN15_9ACTN</name>
<dbReference type="PROSITE" id="PS00708">
    <property type="entry name" value="PRO_ENDOPEP_SER"/>
    <property type="match status" value="1"/>
</dbReference>